<dbReference type="OrthoDB" id="5788137at2759"/>
<feature type="transmembrane region" description="Helical" evidence="6">
    <location>
        <begin position="16"/>
        <end position="35"/>
    </location>
</feature>
<dbReference type="InParanoid" id="A0A2P5EAK0"/>
<dbReference type="GO" id="GO:0016020">
    <property type="term" value="C:membrane"/>
    <property type="evidence" value="ECO:0007669"/>
    <property type="project" value="UniProtKB-SubCell"/>
</dbReference>
<organism evidence="8 9">
    <name type="scientific">Trema orientale</name>
    <name type="common">Charcoal tree</name>
    <name type="synonym">Celtis orientalis</name>
    <dbReference type="NCBI Taxonomy" id="63057"/>
    <lineage>
        <taxon>Eukaryota</taxon>
        <taxon>Viridiplantae</taxon>
        <taxon>Streptophyta</taxon>
        <taxon>Embryophyta</taxon>
        <taxon>Tracheophyta</taxon>
        <taxon>Spermatophyta</taxon>
        <taxon>Magnoliopsida</taxon>
        <taxon>eudicotyledons</taxon>
        <taxon>Gunneridae</taxon>
        <taxon>Pentapetalae</taxon>
        <taxon>rosids</taxon>
        <taxon>fabids</taxon>
        <taxon>Rosales</taxon>
        <taxon>Cannabaceae</taxon>
        <taxon>Trema</taxon>
    </lineage>
</organism>
<evidence type="ECO:0000256" key="3">
    <source>
        <dbReference type="ARBA" id="ARBA00022692"/>
    </source>
</evidence>
<dbReference type="GO" id="GO:0016627">
    <property type="term" value="F:oxidoreductase activity, acting on the CH-CH group of donors"/>
    <property type="evidence" value="ECO:0007669"/>
    <property type="project" value="InterPro"/>
</dbReference>
<accession>A0A2P5EAK0</accession>
<comment type="similarity">
    <text evidence="2">Belongs to the steroid 5-alpha reductase family.</text>
</comment>
<evidence type="ECO:0000259" key="7">
    <source>
        <dbReference type="Pfam" id="PF02544"/>
    </source>
</evidence>
<keyword evidence="9" id="KW-1185">Reference proteome</keyword>
<feature type="transmembrane region" description="Helical" evidence="6">
    <location>
        <begin position="233"/>
        <end position="251"/>
    </location>
</feature>
<evidence type="ECO:0000256" key="2">
    <source>
        <dbReference type="ARBA" id="ARBA00007742"/>
    </source>
</evidence>
<dbReference type="PANTHER" id="PTHR10556:SF35">
    <property type="entry name" value="3-OXO-5-ALPHA-STEROID 4-DEHYDROGENASE FAMILY PROTEIN"/>
    <property type="match status" value="1"/>
</dbReference>
<dbReference type="STRING" id="63057.A0A2P5EAK0"/>
<dbReference type="Proteomes" id="UP000237000">
    <property type="component" value="Unassembled WGS sequence"/>
</dbReference>
<evidence type="ECO:0000313" key="9">
    <source>
        <dbReference type="Proteomes" id="UP000237000"/>
    </source>
</evidence>
<dbReference type="AlphaFoldDB" id="A0A2P5EAK0"/>
<evidence type="ECO:0000256" key="1">
    <source>
        <dbReference type="ARBA" id="ARBA00004141"/>
    </source>
</evidence>
<comment type="subcellular location">
    <subcellularLocation>
        <location evidence="1">Membrane</location>
        <topology evidence="1">Multi-pass membrane protein</topology>
    </subcellularLocation>
</comment>
<dbReference type="InterPro" id="IPR001104">
    <property type="entry name" value="3-oxo-5_a-steroid_4-DH_C"/>
</dbReference>
<dbReference type="Pfam" id="PF02544">
    <property type="entry name" value="Steroid_dh"/>
    <property type="match status" value="1"/>
</dbReference>
<proteinExistence type="inferred from homology"/>
<comment type="caution">
    <text evidence="8">The sequence shown here is derived from an EMBL/GenBank/DDBJ whole genome shotgun (WGS) entry which is preliminary data.</text>
</comment>
<feature type="transmembrane region" description="Helical" evidence="6">
    <location>
        <begin position="206"/>
        <end position="227"/>
    </location>
</feature>
<dbReference type="FunFam" id="1.20.120.1630:FF:000017">
    <property type="entry name" value="3-oxo-5-alpha-steroid 4-dehydrogenase family protein"/>
    <property type="match status" value="1"/>
</dbReference>
<gene>
    <name evidence="8" type="ORF">TorRG33x02_216290</name>
</gene>
<dbReference type="EMBL" id="JXTC01000192">
    <property type="protein sequence ID" value="PON82544.1"/>
    <property type="molecule type" value="Genomic_DNA"/>
</dbReference>
<evidence type="ECO:0000313" key="8">
    <source>
        <dbReference type="EMBL" id="PON82544.1"/>
    </source>
</evidence>
<feature type="domain" description="3-oxo-5-alpha-steroid 4-dehydrogenase C-terminal" evidence="7">
    <location>
        <begin position="146"/>
        <end position="275"/>
    </location>
</feature>
<name>A0A2P5EAK0_TREOI</name>
<keyword evidence="5 6" id="KW-0472">Membrane</keyword>
<feature type="transmembrane region" description="Helical" evidence="6">
    <location>
        <begin position="165"/>
        <end position="185"/>
    </location>
</feature>
<dbReference type="GO" id="GO:0006629">
    <property type="term" value="P:lipid metabolic process"/>
    <property type="evidence" value="ECO:0007669"/>
    <property type="project" value="InterPro"/>
</dbReference>
<keyword evidence="4 6" id="KW-1133">Transmembrane helix</keyword>
<reference evidence="9" key="1">
    <citation type="submission" date="2016-06" db="EMBL/GenBank/DDBJ databases">
        <title>Parallel loss of symbiosis genes in relatives of nitrogen-fixing non-legume Parasponia.</title>
        <authorList>
            <person name="Van Velzen R."/>
            <person name="Holmer R."/>
            <person name="Bu F."/>
            <person name="Rutten L."/>
            <person name="Van Zeijl A."/>
            <person name="Liu W."/>
            <person name="Santuari L."/>
            <person name="Cao Q."/>
            <person name="Sharma T."/>
            <person name="Shen D."/>
            <person name="Roswanjaya Y."/>
            <person name="Wardhani T."/>
            <person name="Kalhor M.S."/>
            <person name="Jansen J."/>
            <person name="Van den Hoogen J."/>
            <person name="Gungor B."/>
            <person name="Hartog M."/>
            <person name="Hontelez J."/>
            <person name="Verver J."/>
            <person name="Yang W.-C."/>
            <person name="Schijlen E."/>
            <person name="Repin R."/>
            <person name="Schilthuizen M."/>
            <person name="Schranz E."/>
            <person name="Heidstra R."/>
            <person name="Miyata K."/>
            <person name="Fedorova E."/>
            <person name="Kohlen W."/>
            <person name="Bisseling T."/>
            <person name="Smit S."/>
            <person name="Geurts R."/>
        </authorList>
    </citation>
    <scope>NUCLEOTIDE SEQUENCE [LARGE SCALE GENOMIC DNA]</scope>
    <source>
        <strain evidence="9">cv. RG33-2</strain>
    </source>
</reference>
<feature type="transmembrane region" description="Helical" evidence="6">
    <location>
        <begin position="119"/>
        <end position="145"/>
    </location>
</feature>
<sequence>MESILTRFILPTPPSLYIKALSLVTVIALPLLGLLEMAGKHLGYSKFYNFGSQNRAKMPSRAGMLLLYTPAFLTGLASLLLLLPHNKDLRFFLVSLALTVHFFKRIFEVIFIHKYSGGVVIDSAILISFSYFSSTANMIYCHYKLYPTQGPNSDQYHEQPTFIDLKYIGVLLFLIGISGNFYHHYLLSQLRKKGDKDSYKIPKGGLFGLVICPHYLFEILGFVGISFISQTLYAFSFTLGTIFYLVGRSYATRNWYLSKFEDFPKEVKAVIPFVF</sequence>
<evidence type="ECO:0000256" key="4">
    <source>
        <dbReference type="ARBA" id="ARBA00022989"/>
    </source>
</evidence>
<keyword evidence="3 6" id="KW-0812">Transmembrane</keyword>
<feature type="transmembrane region" description="Helical" evidence="6">
    <location>
        <begin position="65"/>
        <end position="83"/>
    </location>
</feature>
<evidence type="ECO:0000256" key="5">
    <source>
        <dbReference type="ARBA" id="ARBA00023136"/>
    </source>
</evidence>
<evidence type="ECO:0000256" key="6">
    <source>
        <dbReference type="SAM" id="Phobius"/>
    </source>
</evidence>
<dbReference type="InterPro" id="IPR039357">
    <property type="entry name" value="SRD5A/TECR"/>
</dbReference>
<dbReference type="PROSITE" id="PS50244">
    <property type="entry name" value="S5A_REDUCTASE"/>
    <property type="match status" value="1"/>
</dbReference>
<dbReference type="Gene3D" id="1.20.120.1630">
    <property type="match status" value="1"/>
</dbReference>
<dbReference type="PANTHER" id="PTHR10556">
    <property type="entry name" value="3-OXO-5-ALPHA-STEROID 4-DEHYDROGENASE"/>
    <property type="match status" value="1"/>
</dbReference>
<protein>
    <submittedName>
        <fullName evidence="8">3-oxo-5-alpha-steroid 4-dehydrogenase, C-terminal</fullName>
    </submittedName>
</protein>
<feature type="transmembrane region" description="Helical" evidence="6">
    <location>
        <begin position="89"/>
        <end position="107"/>
    </location>
</feature>